<protein>
    <submittedName>
        <fullName evidence="1">Uncharacterized protein</fullName>
    </submittedName>
</protein>
<sequence>MIWQAPNPGSYKINCDVAIKKGSSEASVAILLRDSGGRLIDGLTQSWRVSSSLQGEALACRCACQLAQARNLNMVEIKGDNKTVLFLCVSETDPPWDCNVIIGDIKSLAAHGNLTFSWKPRTANQTAHWVAQASLHGVLPLDWVPNPPSALALLLQEH</sequence>
<evidence type="ECO:0000313" key="1">
    <source>
        <dbReference type="EMBL" id="KAI8003566.1"/>
    </source>
</evidence>
<keyword evidence="2" id="KW-1185">Reference proteome</keyword>
<dbReference type="Proteomes" id="UP001060215">
    <property type="component" value="Chromosome 9"/>
</dbReference>
<comment type="caution">
    <text evidence="1">The sequence shown here is derived from an EMBL/GenBank/DDBJ whole genome shotgun (WGS) entry which is preliminary data.</text>
</comment>
<reference evidence="1 2" key="1">
    <citation type="journal article" date="2022" name="Plant J.">
        <title>Chromosome-level genome of Camellia lanceoleosa provides a valuable resource for understanding genome evolution and self-incompatibility.</title>
        <authorList>
            <person name="Gong W."/>
            <person name="Xiao S."/>
            <person name="Wang L."/>
            <person name="Liao Z."/>
            <person name="Chang Y."/>
            <person name="Mo W."/>
            <person name="Hu G."/>
            <person name="Li W."/>
            <person name="Zhao G."/>
            <person name="Zhu H."/>
            <person name="Hu X."/>
            <person name="Ji K."/>
            <person name="Xiang X."/>
            <person name="Song Q."/>
            <person name="Yuan D."/>
            <person name="Jin S."/>
            <person name="Zhang L."/>
        </authorList>
    </citation>
    <scope>NUCLEOTIDE SEQUENCE [LARGE SCALE GENOMIC DNA]</scope>
    <source>
        <strain evidence="1">SQ_2022a</strain>
    </source>
</reference>
<evidence type="ECO:0000313" key="2">
    <source>
        <dbReference type="Proteomes" id="UP001060215"/>
    </source>
</evidence>
<proteinExistence type="predicted"/>
<accession>A0ACC0GVM0</accession>
<gene>
    <name evidence="1" type="ORF">LOK49_LG08G03257</name>
</gene>
<name>A0ACC0GVM0_9ERIC</name>
<dbReference type="EMBL" id="CM045766">
    <property type="protein sequence ID" value="KAI8003566.1"/>
    <property type="molecule type" value="Genomic_DNA"/>
</dbReference>
<organism evidence="1 2">
    <name type="scientific">Camellia lanceoleosa</name>
    <dbReference type="NCBI Taxonomy" id="1840588"/>
    <lineage>
        <taxon>Eukaryota</taxon>
        <taxon>Viridiplantae</taxon>
        <taxon>Streptophyta</taxon>
        <taxon>Embryophyta</taxon>
        <taxon>Tracheophyta</taxon>
        <taxon>Spermatophyta</taxon>
        <taxon>Magnoliopsida</taxon>
        <taxon>eudicotyledons</taxon>
        <taxon>Gunneridae</taxon>
        <taxon>Pentapetalae</taxon>
        <taxon>asterids</taxon>
        <taxon>Ericales</taxon>
        <taxon>Theaceae</taxon>
        <taxon>Camellia</taxon>
    </lineage>
</organism>